<accession>A0A1F5YJ85</accession>
<comment type="function">
    <text evidence="6">This protein binds specifically to 23S rRNA; its binding is stimulated by other ribosomal proteins, e.g., L4, L17, and L20. It is important during the early stages of 50S assembly. It makes multiple contacts with different domains of the 23S rRNA in the assembled 50S subunit and ribosome.</text>
</comment>
<evidence type="ECO:0000256" key="5">
    <source>
        <dbReference type="RuleBase" id="RU004006"/>
    </source>
</evidence>
<dbReference type="InterPro" id="IPR036394">
    <property type="entry name" value="Ribosomal_uL22_sf"/>
</dbReference>
<reference evidence="7 8" key="1">
    <citation type="journal article" date="2016" name="Nat. Commun.">
        <title>Thousands of microbial genomes shed light on interconnected biogeochemical processes in an aquifer system.</title>
        <authorList>
            <person name="Anantharaman K."/>
            <person name="Brown C.T."/>
            <person name="Hug L.A."/>
            <person name="Sharon I."/>
            <person name="Castelle C.J."/>
            <person name="Probst A.J."/>
            <person name="Thomas B.C."/>
            <person name="Singh A."/>
            <person name="Wilkins M.J."/>
            <person name="Karaoz U."/>
            <person name="Brodie E.L."/>
            <person name="Williams K.H."/>
            <person name="Hubbard S.S."/>
            <person name="Banfield J.F."/>
        </authorList>
    </citation>
    <scope>NUCLEOTIDE SEQUENCE [LARGE SCALE GENOMIC DNA]</scope>
</reference>
<sequence length="145" mass="16237">MNAIANIKYLRISAKKAKEIGRQIVGLNPKDAVDRLTVYGTKPARLMVKAVNSALSNAVKNQKQAETLLRIKSVEVNKGPVFKRWQAVSRGSAHEIKKRTSHFKIVLEEIPVTKENNLKRNKGIALKEKNNKNINKIKKENISGA</sequence>
<dbReference type="PANTHER" id="PTHR13501:SF8">
    <property type="entry name" value="LARGE RIBOSOMAL SUBUNIT PROTEIN UL22M"/>
    <property type="match status" value="1"/>
</dbReference>
<dbReference type="SUPFAM" id="SSF54843">
    <property type="entry name" value="Ribosomal protein L22"/>
    <property type="match status" value="1"/>
</dbReference>
<organism evidence="7 8">
    <name type="scientific">Candidatus Gottesmanbacteria bacterium RBG_13_37_7</name>
    <dbReference type="NCBI Taxonomy" id="1798369"/>
    <lineage>
        <taxon>Bacteria</taxon>
        <taxon>Candidatus Gottesmaniibacteriota</taxon>
    </lineage>
</organism>
<dbReference type="InterPro" id="IPR047867">
    <property type="entry name" value="Ribosomal_uL22_bac/org-type"/>
</dbReference>
<dbReference type="Proteomes" id="UP000178230">
    <property type="component" value="Unassembled WGS sequence"/>
</dbReference>
<comment type="subunit">
    <text evidence="5">Part of the 50S ribosomal subunit.</text>
</comment>
<dbReference type="Gene3D" id="3.90.470.10">
    <property type="entry name" value="Ribosomal protein L22/L17"/>
    <property type="match status" value="1"/>
</dbReference>
<dbReference type="GO" id="GO:0003735">
    <property type="term" value="F:structural constituent of ribosome"/>
    <property type="evidence" value="ECO:0007669"/>
    <property type="project" value="InterPro"/>
</dbReference>
<evidence type="ECO:0000256" key="2">
    <source>
        <dbReference type="ARBA" id="ARBA00022980"/>
    </source>
</evidence>
<gene>
    <name evidence="7" type="ORF">A2Y99_04785</name>
</gene>
<evidence type="ECO:0000256" key="1">
    <source>
        <dbReference type="ARBA" id="ARBA00009451"/>
    </source>
</evidence>
<dbReference type="GO" id="GO:0006412">
    <property type="term" value="P:translation"/>
    <property type="evidence" value="ECO:0007669"/>
    <property type="project" value="InterPro"/>
</dbReference>
<dbReference type="PANTHER" id="PTHR13501">
    <property type="entry name" value="CHLOROPLAST 50S RIBOSOMAL PROTEIN L22-RELATED"/>
    <property type="match status" value="1"/>
</dbReference>
<comment type="caution">
    <text evidence="7">The sequence shown here is derived from an EMBL/GenBank/DDBJ whole genome shotgun (WGS) entry which is preliminary data.</text>
</comment>
<proteinExistence type="inferred from homology"/>
<dbReference type="InterPro" id="IPR001063">
    <property type="entry name" value="Ribosomal_uL22"/>
</dbReference>
<evidence type="ECO:0000256" key="4">
    <source>
        <dbReference type="RuleBase" id="RU004005"/>
    </source>
</evidence>
<dbReference type="Pfam" id="PF00237">
    <property type="entry name" value="Ribosomal_L22"/>
    <property type="match status" value="1"/>
</dbReference>
<evidence type="ECO:0000256" key="3">
    <source>
        <dbReference type="ARBA" id="ARBA00023274"/>
    </source>
</evidence>
<dbReference type="GO" id="GO:0019843">
    <property type="term" value="F:rRNA binding"/>
    <property type="evidence" value="ECO:0007669"/>
    <property type="project" value="UniProtKB-KW"/>
</dbReference>
<dbReference type="EMBL" id="MFIY01000024">
    <property type="protein sequence ID" value="OGG00123.1"/>
    <property type="molecule type" value="Genomic_DNA"/>
</dbReference>
<keyword evidence="2 4" id="KW-0689">Ribosomal protein</keyword>
<keyword evidence="5" id="KW-0699">rRNA-binding</keyword>
<evidence type="ECO:0000256" key="6">
    <source>
        <dbReference type="RuleBase" id="RU004008"/>
    </source>
</evidence>
<protein>
    <recommendedName>
        <fullName evidence="6">50S ribosomal protein L22</fullName>
    </recommendedName>
</protein>
<evidence type="ECO:0000313" key="8">
    <source>
        <dbReference type="Proteomes" id="UP000178230"/>
    </source>
</evidence>
<dbReference type="GO" id="GO:0022625">
    <property type="term" value="C:cytosolic large ribosomal subunit"/>
    <property type="evidence" value="ECO:0007669"/>
    <property type="project" value="TreeGrafter"/>
</dbReference>
<keyword evidence="3 4" id="KW-0687">Ribonucleoprotein</keyword>
<keyword evidence="5" id="KW-0694">RNA-binding</keyword>
<name>A0A1F5YJ85_9BACT</name>
<comment type="similarity">
    <text evidence="1 4">Belongs to the universal ribosomal protein uL22 family.</text>
</comment>
<evidence type="ECO:0000313" key="7">
    <source>
        <dbReference type="EMBL" id="OGG00123.1"/>
    </source>
</evidence>
<dbReference type="AlphaFoldDB" id="A0A1F5YJ85"/>